<dbReference type="PATRIC" id="fig|151081.8.peg.62"/>
<accession>A0A0F4Q3V9</accession>
<sequence length="169" mass="19076">MQAKPVIRNELQMDSQLCRSVHEARRGDFAWLLASLSADALDFAQFHLPKSEPESHQVDEQQLRLQLGAAPAKPTALPDYHIDRTQHDRALLAQSSMTTLRLKECLTPEPLAVRDDKTYVPLPIIDNCDPSVQAKHHRQYEPLNEPQMDSAAFYDQLVDINKSSSLAHA</sequence>
<dbReference type="OrthoDB" id="7061360at2"/>
<gene>
    <name evidence="1" type="ORF">TW72_05285</name>
</gene>
<comment type="caution">
    <text evidence="1">The sequence shown here is derived from an EMBL/GenBank/DDBJ whole genome shotgun (WGS) entry which is preliminary data.</text>
</comment>
<evidence type="ECO:0000313" key="2">
    <source>
        <dbReference type="Proteomes" id="UP000033664"/>
    </source>
</evidence>
<protein>
    <recommendedName>
        <fullName evidence="3">QueD like 2</fullName>
    </recommendedName>
</protein>
<proteinExistence type="predicted"/>
<dbReference type="RefSeq" id="WP_045978094.1">
    <property type="nucleotide sequence ID" value="NZ_JXXY01000001.1"/>
</dbReference>
<name>A0A0F4Q3V9_9GAMM</name>
<keyword evidence="2" id="KW-1185">Reference proteome</keyword>
<reference evidence="1 2" key="1">
    <citation type="journal article" date="2015" name="BMC Genomics">
        <title>Genome mining reveals unlocked bioactive potential of marine Gram-negative bacteria.</title>
        <authorList>
            <person name="Machado H."/>
            <person name="Sonnenschein E.C."/>
            <person name="Melchiorsen J."/>
            <person name="Gram L."/>
        </authorList>
    </citation>
    <scope>NUCLEOTIDE SEQUENCE [LARGE SCALE GENOMIC DNA]</scope>
    <source>
        <strain evidence="1 2">S3137</strain>
    </source>
</reference>
<organism evidence="1 2">
    <name type="scientific">Pseudoalteromonas ruthenica</name>
    <dbReference type="NCBI Taxonomy" id="151081"/>
    <lineage>
        <taxon>Bacteria</taxon>
        <taxon>Pseudomonadati</taxon>
        <taxon>Pseudomonadota</taxon>
        <taxon>Gammaproteobacteria</taxon>
        <taxon>Alteromonadales</taxon>
        <taxon>Pseudoalteromonadaceae</taxon>
        <taxon>Pseudoalteromonas</taxon>
    </lineage>
</organism>
<dbReference type="InterPro" id="IPR021879">
    <property type="entry name" value="VC2046_fam"/>
</dbReference>
<dbReference type="GeneID" id="58227902"/>
<evidence type="ECO:0000313" key="1">
    <source>
        <dbReference type="EMBL" id="KJZ01242.1"/>
    </source>
</evidence>
<dbReference type="EMBL" id="JXXZ01000004">
    <property type="protein sequence ID" value="KJZ01242.1"/>
    <property type="molecule type" value="Genomic_DNA"/>
</dbReference>
<evidence type="ECO:0008006" key="3">
    <source>
        <dbReference type="Google" id="ProtNLM"/>
    </source>
</evidence>
<dbReference type="eggNOG" id="ENOG5033CMH">
    <property type="taxonomic scope" value="Bacteria"/>
</dbReference>
<dbReference type="Proteomes" id="UP000033664">
    <property type="component" value="Unassembled WGS sequence"/>
</dbReference>
<dbReference type="Pfam" id="PF11993">
    <property type="entry name" value="VC2046"/>
    <property type="match status" value="1"/>
</dbReference>
<dbReference type="AlphaFoldDB" id="A0A0F4Q3V9"/>